<dbReference type="InterPro" id="IPR011009">
    <property type="entry name" value="Kinase-like_dom_sf"/>
</dbReference>
<dbReference type="InterPro" id="IPR051177">
    <property type="entry name" value="CIK-Related_Protein"/>
</dbReference>
<sequence length="844" mass="90484">MDYLRTLGSAAVSSIVQKSGLNLPFSLGKKHPPFDALSIWSLYDAIKRDDGSPVSVFEFNNQQRRNLLPVAQNALRKLRVTRHPDILKFMDAIEADSTIYIMTERVKPLSTELSLWEATPAKDRQDWLLWGLHRITNALSFINTSCNAAHGTVRVSSIFLSATGEWKLGGFELLSDPTEPNAVLVAYAGDLNIHQMPENERGGWAALKDGPVAAIDAYALALLTFNLFNPTISHPAFLDPPFNPPQPSSRGAIPPPLWPSFKKMLNPSPKGRMTPKALLDVGMAESLGESGGFFKGNRLFKICEGLENFGLMTDGERTTLLRTIKDAASTLPRTFATYLILPALLTSLTHTTMSICAPTTIPLVIQLGTLVPSDEYKSVVLEPVVKLFGNPDRGTRMALLDALPEFADKLDKQTTSDKIWPNLQTGFTDTIPIIREATVKAIGLLSDKFTERILNNDILRHLARLQSDPEAPIRTNSIILIGRLGPTLGQNTRRKVLGAACAKALKDSFPPARVAALMACMACAHLFEVEELAGKVVGLVASALVDKEKLTVRDQAFKAVSMLVQILEEHAAKMPETALTGEGTVSLGIPNGGAEATLVSSAAGAAGALAGWAISSIGKKFAPADMQAEIAPPVPNESRPTFGDQARARAPPIPSSSKPKGMQPGAHKTTVSNSLPGGLAEEGRWDGDLMDVNADADDWNAFESAPAESSSSEAVGLGWGGTADDEDPWGAFEDPRPPPVPIPVTELTSPPTPTPSRTLASPMVRPSRVAALSPSPSPHATPQASPSSRATLPIVPVSASSPAPNTVGMTKEEKAAEIARRKEERRQRIAQLKEQKKNAVGGKV</sequence>
<reference evidence="3" key="1">
    <citation type="journal article" date="2022" name="New Phytol.">
        <title>Evolutionary transition to the ectomycorrhizal habit in the genomes of a hyperdiverse lineage of mushroom-forming fungi.</title>
        <authorList>
            <person name="Looney B."/>
            <person name="Miyauchi S."/>
            <person name="Morin E."/>
            <person name="Drula E."/>
            <person name="Courty P.E."/>
            <person name="Kohler A."/>
            <person name="Kuo A."/>
            <person name="LaButti K."/>
            <person name="Pangilinan J."/>
            <person name="Lipzen A."/>
            <person name="Riley R."/>
            <person name="Andreopoulos W."/>
            <person name="He G."/>
            <person name="Johnson J."/>
            <person name="Nolan M."/>
            <person name="Tritt A."/>
            <person name="Barry K.W."/>
            <person name="Grigoriev I.V."/>
            <person name="Nagy L.G."/>
            <person name="Hibbett D."/>
            <person name="Henrissat B."/>
            <person name="Matheny P.B."/>
            <person name="Labbe J."/>
            <person name="Martin F.M."/>
        </authorList>
    </citation>
    <scope>NUCLEOTIDE SEQUENCE</scope>
    <source>
        <strain evidence="3">BPL690</strain>
    </source>
</reference>
<dbReference type="AlphaFoldDB" id="A0AAD4QIS5"/>
<keyword evidence="4" id="KW-1185">Reference proteome</keyword>
<dbReference type="PROSITE" id="PS50011">
    <property type="entry name" value="PROTEIN_KINASE_DOM"/>
    <property type="match status" value="1"/>
</dbReference>
<dbReference type="Gene3D" id="3.30.200.20">
    <property type="entry name" value="Phosphorylase Kinase, domain 1"/>
    <property type="match status" value="1"/>
</dbReference>
<evidence type="ECO:0000256" key="1">
    <source>
        <dbReference type="SAM" id="MobiDB-lite"/>
    </source>
</evidence>
<protein>
    <submittedName>
        <fullName evidence="3">Armadillo-type protein</fullName>
    </submittedName>
</protein>
<dbReference type="GO" id="GO:0004672">
    <property type="term" value="F:protein kinase activity"/>
    <property type="evidence" value="ECO:0007669"/>
    <property type="project" value="InterPro"/>
</dbReference>
<dbReference type="InterPro" id="IPR000719">
    <property type="entry name" value="Prot_kinase_dom"/>
</dbReference>
<name>A0AAD4QIS5_9AGAM</name>
<dbReference type="InterPro" id="IPR011989">
    <property type="entry name" value="ARM-like"/>
</dbReference>
<organism evidence="3 4">
    <name type="scientific">Multifurca ochricompacta</name>
    <dbReference type="NCBI Taxonomy" id="376703"/>
    <lineage>
        <taxon>Eukaryota</taxon>
        <taxon>Fungi</taxon>
        <taxon>Dikarya</taxon>
        <taxon>Basidiomycota</taxon>
        <taxon>Agaricomycotina</taxon>
        <taxon>Agaricomycetes</taxon>
        <taxon>Russulales</taxon>
        <taxon>Russulaceae</taxon>
        <taxon>Multifurca</taxon>
    </lineage>
</organism>
<dbReference type="PANTHER" id="PTHR12984">
    <property type="entry name" value="SCY1-RELATED S/T PROTEIN KINASE-LIKE"/>
    <property type="match status" value="1"/>
</dbReference>
<feature type="domain" description="Protein kinase" evidence="2">
    <location>
        <begin position="1"/>
        <end position="287"/>
    </location>
</feature>
<dbReference type="GO" id="GO:0006409">
    <property type="term" value="P:tRNA export from nucleus"/>
    <property type="evidence" value="ECO:0007669"/>
    <property type="project" value="TreeGrafter"/>
</dbReference>
<proteinExistence type="predicted"/>
<gene>
    <name evidence="3" type="ORF">B0F90DRAFT_1878141</name>
</gene>
<dbReference type="GO" id="GO:0005524">
    <property type="term" value="F:ATP binding"/>
    <property type="evidence" value="ECO:0007669"/>
    <property type="project" value="InterPro"/>
</dbReference>
<dbReference type="Proteomes" id="UP001203297">
    <property type="component" value="Unassembled WGS sequence"/>
</dbReference>
<accession>A0AAD4QIS5</accession>
<feature type="region of interest" description="Disordered" evidence="1">
    <location>
        <begin position="631"/>
        <end position="685"/>
    </location>
</feature>
<feature type="compositionally biased region" description="Low complexity" evidence="1">
    <location>
        <begin position="743"/>
        <end position="762"/>
    </location>
</feature>
<feature type="compositionally biased region" description="Low complexity" evidence="1">
    <location>
        <begin position="795"/>
        <end position="804"/>
    </location>
</feature>
<feature type="region of interest" description="Disordered" evidence="1">
    <location>
        <begin position="703"/>
        <end position="844"/>
    </location>
</feature>
<dbReference type="GO" id="GO:0005737">
    <property type="term" value="C:cytoplasm"/>
    <property type="evidence" value="ECO:0007669"/>
    <property type="project" value="TreeGrafter"/>
</dbReference>
<dbReference type="SUPFAM" id="SSF56112">
    <property type="entry name" value="Protein kinase-like (PK-like)"/>
    <property type="match status" value="1"/>
</dbReference>
<evidence type="ECO:0000313" key="3">
    <source>
        <dbReference type="EMBL" id="KAI0296495.1"/>
    </source>
</evidence>
<dbReference type="InterPro" id="IPR016024">
    <property type="entry name" value="ARM-type_fold"/>
</dbReference>
<feature type="compositionally biased region" description="Polar residues" evidence="1">
    <location>
        <begin position="778"/>
        <end position="790"/>
    </location>
</feature>
<feature type="compositionally biased region" description="Basic and acidic residues" evidence="1">
    <location>
        <begin position="810"/>
        <end position="837"/>
    </location>
</feature>
<dbReference type="EMBL" id="WTXG01000048">
    <property type="protein sequence ID" value="KAI0296495.1"/>
    <property type="molecule type" value="Genomic_DNA"/>
</dbReference>
<evidence type="ECO:0000313" key="4">
    <source>
        <dbReference type="Proteomes" id="UP001203297"/>
    </source>
</evidence>
<evidence type="ECO:0000259" key="2">
    <source>
        <dbReference type="PROSITE" id="PS50011"/>
    </source>
</evidence>
<dbReference type="Gene3D" id="1.25.10.10">
    <property type="entry name" value="Leucine-rich Repeat Variant"/>
    <property type="match status" value="1"/>
</dbReference>
<dbReference type="SUPFAM" id="SSF48371">
    <property type="entry name" value="ARM repeat"/>
    <property type="match status" value="1"/>
</dbReference>
<dbReference type="Gene3D" id="1.10.510.10">
    <property type="entry name" value="Transferase(Phosphotransferase) domain 1"/>
    <property type="match status" value="1"/>
</dbReference>
<comment type="caution">
    <text evidence="3">The sequence shown here is derived from an EMBL/GenBank/DDBJ whole genome shotgun (WGS) entry which is preliminary data.</text>
</comment>
<dbReference type="PANTHER" id="PTHR12984:SF3">
    <property type="entry name" value="N-TERMINAL KINASE-LIKE PROTEIN"/>
    <property type="match status" value="1"/>
</dbReference>
<feature type="compositionally biased region" description="Low complexity" evidence="1">
    <location>
        <begin position="703"/>
        <end position="714"/>
    </location>
</feature>